<dbReference type="EMBL" id="CP034412">
    <property type="protein sequence ID" value="QCY46323.1"/>
    <property type="molecule type" value="Genomic_DNA"/>
</dbReference>
<keyword evidence="1" id="KW-0436">Ligase</keyword>
<dbReference type="GO" id="GO:0016874">
    <property type="term" value="F:ligase activity"/>
    <property type="evidence" value="ECO:0007669"/>
    <property type="project" value="UniProtKB-KW"/>
</dbReference>
<dbReference type="KEGG" id="gcr:GcLGCM259_0558"/>
<protein>
    <submittedName>
        <fullName evidence="1">2',5' RNA ligase family</fullName>
    </submittedName>
</protein>
<dbReference type="InterPro" id="IPR050580">
    <property type="entry name" value="2H_phosphoesterase_YjcG-like"/>
</dbReference>
<dbReference type="AlphaFoldDB" id="A0A5B7WTG8"/>
<sequence>MQPHPVPPEDPQYTLGVVIPVPEPPRTQLRDWRASYGGQASLLIEPHVTLVTGSLNGGASWQDAAQHLHRVCAAQPPFTVQLGAAISFRPLSPVVYLPLRQGLDACRQLHQALLHGPLRHDSPFEYHPHLTIAQNVTDAELDAALHALSGVELRFTVDQVQLFAMHAGTWQLREQLALLG</sequence>
<proteinExistence type="predicted"/>
<accession>A0A5B7WTG8</accession>
<keyword evidence="2" id="KW-1185">Reference proteome</keyword>
<dbReference type="Gene3D" id="3.90.1140.10">
    <property type="entry name" value="Cyclic phosphodiesterase"/>
    <property type="match status" value="1"/>
</dbReference>
<dbReference type="SUPFAM" id="SSF55144">
    <property type="entry name" value="LigT-like"/>
    <property type="match status" value="1"/>
</dbReference>
<dbReference type="PANTHER" id="PTHR40037">
    <property type="entry name" value="PHOSPHOESTERASE YJCG-RELATED"/>
    <property type="match status" value="1"/>
</dbReference>
<dbReference type="RefSeq" id="WP_138925702.1">
    <property type="nucleotide sequence ID" value="NZ_BAAAGL010000004.1"/>
</dbReference>
<organism evidence="1 2">
    <name type="scientific">Glutamicibacter creatinolyticus</name>
    <dbReference type="NCBI Taxonomy" id="162496"/>
    <lineage>
        <taxon>Bacteria</taxon>
        <taxon>Bacillati</taxon>
        <taxon>Actinomycetota</taxon>
        <taxon>Actinomycetes</taxon>
        <taxon>Micrococcales</taxon>
        <taxon>Micrococcaceae</taxon>
        <taxon>Glutamicibacter</taxon>
    </lineage>
</organism>
<gene>
    <name evidence="1" type="ORF">GcLGCM259_0558</name>
</gene>
<reference evidence="1 2" key="1">
    <citation type="submission" date="2018-12" db="EMBL/GenBank/DDBJ databases">
        <title>Complete Genome Sequence of Glutamicibacter creatinolyticus strain LGCM259,isolated from an abscess of a 12-year-old mare in Italy.</title>
        <authorList>
            <person name="Santos R.G."/>
            <person name="Silva A.L."/>
            <person name="Seyffert N."/>
            <person name="Castro T.L.P."/>
            <person name="Attili A.R."/>
            <person name="Rifici C."/>
            <person name="Mazzullo G."/>
            <person name="Brenig B."/>
            <person name="Venanzi F."/>
            <person name="Azevedo V."/>
        </authorList>
    </citation>
    <scope>NUCLEOTIDE SEQUENCE [LARGE SCALE GENOMIC DNA]</scope>
    <source>
        <strain evidence="1 2">LGCM 259</strain>
    </source>
</reference>
<dbReference type="InterPro" id="IPR009097">
    <property type="entry name" value="Cyclic_Pdiesterase"/>
</dbReference>
<evidence type="ECO:0000313" key="1">
    <source>
        <dbReference type="EMBL" id="QCY46323.1"/>
    </source>
</evidence>
<name>A0A5B7WTG8_9MICC</name>
<evidence type="ECO:0000313" key="2">
    <source>
        <dbReference type="Proteomes" id="UP000307000"/>
    </source>
</evidence>
<dbReference type="PANTHER" id="PTHR40037:SF1">
    <property type="entry name" value="PHOSPHOESTERASE SAOUHSC_00951-RELATED"/>
    <property type="match status" value="1"/>
</dbReference>
<dbReference type="Pfam" id="PF13563">
    <property type="entry name" value="2_5_RNA_ligase2"/>
    <property type="match status" value="1"/>
</dbReference>
<dbReference type="Proteomes" id="UP000307000">
    <property type="component" value="Chromosome"/>
</dbReference>